<protein>
    <recommendedName>
        <fullName evidence="3">DUF4890 domain-containing protein</fullName>
    </recommendedName>
</protein>
<comment type="caution">
    <text evidence="2">The sequence shown here is derived from an EMBL/GenBank/DDBJ whole genome shotgun (WGS) entry which is preliminary data.</text>
</comment>
<name>A0A5J4QUH0_9ZZZZ</name>
<sequence length="122" mass="13866">MKRISFIIIALLAISSIVTAQNPRGQGRAVDPKERTERMAKTYSLTDDQKKQVYDANLALTEKINAARPSAGERGAMRDEMRKLVEAYDVELKKILTSEQYTAYKKDQQEQQERFGAGGRNR</sequence>
<evidence type="ECO:0008006" key="3">
    <source>
        <dbReference type="Google" id="ProtNLM"/>
    </source>
</evidence>
<evidence type="ECO:0000256" key="1">
    <source>
        <dbReference type="SAM" id="MobiDB-lite"/>
    </source>
</evidence>
<accession>A0A5J4QUH0</accession>
<dbReference type="EMBL" id="SNRY01002485">
    <property type="protein sequence ID" value="KAA6324879.1"/>
    <property type="molecule type" value="Genomic_DNA"/>
</dbReference>
<reference evidence="2" key="1">
    <citation type="submission" date="2019-03" db="EMBL/GenBank/DDBJ databases">
        <title>Single cell metagenomics reveals metabolic interactions within the superorganism composed of flagellate Streblomastix strix and complex community of Bacteroidetes bacteria on its surface.</title>
        <authorList>
            <person name="Treitli S.C."/>
            <person name="Kolisko M."/>
            <person name="Husnik F."/>
            <person name="Keeling P."/>
            <person name="Hampl V."/>
        </authorList>
    </citation>
    <scope>NUCLEOTIDE SEQUENCE</scope>
    <source>
        <strain evidence="2">STM</strain>
    </source>
</reference>
<dbReference type="InterPro" id="IPR032612">
    <property type="entry name" value="DUF4890"/>
</dbReference>
<feature type="compositionally biased region" description="Basic and acidic residues" evidence="1">
    <location>
        <begin position="30"/>
        <end position="40"/>
    </location>
</feature>
<dbReference type="Pfam" id="PF16231">
    <property type="entry name" value="DUF4890"/>
    <property type="match status" value="1"/>
</dbReference>
<dbReference type="AlphaFoldDB" id="A0A5J4QUH0"/>
<feature type="region of interest" description="Disordered" evidence="1">
    <location>
        <begin position="22"/>
        <end position="45"/>
    </location>
</feature>
<proteinExistence type="predicted"/>
<evidence type="ECO:0000313" key="2">
    <source>
        <dbReference type="EMBL" id="KAA6324879.1"/>
    </source>
</evidence>
<organism evidence="2">
    <name type="scientific">termite gut metagenome</name>
    <dbReference type="NCBI Taxonomy" id="433724"/>
    <lineage>
        <taxon>unclassified sequences</taxon>
        <taxon>metagenomes</taxon>
        <taxon>organismal metagenomes</taxon>
    </lineage>
</organism>
<gene>
    <name evidence="2" type="ORF">EZS27_025842</name>
</gene>